<dbReference type="EMBL" id="CP089983">
    <property type="protein sequence ID" value="WXB09011.1"/>
    <property type="molecule type" value="Genomic_DNA"/>
</dbReference>
<dbReference type="SMART" id="SM00567">
    <property type="entry name" value="EZ_HEAT"/>
    <property type="match status" value="4"/>
</dbReference>
<proteinExistence type="predicted"/>
<evidence type="ECO:0000313" key="1">
    <source>
        <dbReference type="EMBL" id="WXB09011.1"/>
    </source>
</evidence>
<organism evidence="1 2">
    <name type="scientific">Pendulispora rubella</name>
    <dbReference type="NCBI Taxonomy" id="2741070"/>
    <lineage>
        <taxon>Bacteria</taxon>
        <taxon>Pseudomonadati</taxon>
        <taxon>Myxococcota</taxon>
        <taxon>Myxococcia</taxon>
        <taxon>Myxococcales</taxon>
        <taxon>Sorangiineae</taxon>
        <taxon>Pendulisporaceae</taxon>
        <taxon>Pendulispora</taxon>
    </lineage>
</organism>
<reference evidence="1" key="1">
    <citation type="submission" date="2021-12" db="EMBL/GenBank/DDBJ databases">
        <title>Discovery of the Pendulisporaceae a myxobacterial family with distinct sporulation behavior and unique specialized metabolism.</title>
        <authorList>
            <person name="Garcia R."/>
            <person name="Popoff A."/>
            <person name="Bader C.D."/>
            <person name="Loehr J."/>
            <person name="Walesch S."/>
            <person name="Walt C."/>
            <person name="Boldt J."/>
            <person name="Bunk B."/>
            <person name="Haeckl F.J.F.P.J."/>
            <person name="Gunesch A.P."/>
            <person name="Birkelbach J."/>
            <person name="Nuebel U."/>
            <person name="Pietschmann T."/>
            <person name="Bach T."/>
            <person name="Mueller R."/>
        </authorList>
    </citation>
    <scope>NUCLEOTIDE SEQUENCE</scope>
    <source>
        <strain evidence="1">MSr11367</strain>
    </source>
</reference>
<protein>
    <submittedName>
        <fullName evidence="1">HEAT repeat domain-containing protein</fullName>
    </submittedName>
</protein>
<dbReference type="InterPro" id="IPR016024">
    <property type="entry name" value="ARM-type_fold"/>
</dbReference>
<evidence type="ECO:0000313" key="2">
    <source>
        <dbReference type="Proteomes" id="UP001374803"/>
    </source>
</evidence>
<dbReference type="Gene3D" id="1.25.10.10">
    <property type="entry name" value="Leucine-rich Repeat Variant"/>
    <property type="match status" value="1"/>
</dbReference>
<dbReference type="InterPro" id="IPR011989">
    <property type="entry name" value="ARM-like"/>
</dbReference>
<keyword evidence="2" id="KW-1185">Reference proteome</keyword>
<accession>A0ABZ2LIM3</accession>
<dbReference type="Proteomes" id="UP001374803">
    <property type="component" value="Chromosome"/>
</dbReference>
<dbReference type="InterPro" id="IPR004155">
    <property type="entry name" value="PBS_lyase_HEAT"/>
</dbReference>
<dbReference type="SUPFAM" id="SSF48371">
    <property type="entry name" value="ARM repeat"/>
    <property type="match status" value="1"/>
</dbReference>
<sequence>MASIDLAALAQAVRQKDYGAQLVARQGGADAVDALAPLLADADEEVRELAVHCMAETGDPRAGDALVQLTVDSDPQVAMAAARAMHRLGGARSVPALLAALPRSDEPLVRRELGMAIGRFAGPGKIPDLRERLAEEQSPVAHQGILAALARMGDDPSREAFAAALSETGGMARKPWLDLAEYIEQPWLITPLGVVLDDPTPVLRVGVDARPDLIQALRACDLAVVLIAKLGAATFSFPVTRAKNYSAEEISEVKRFAGAA</sequence>
<name>A0ABZ2LIM3_9BACT</name>
<dbReference type="Pfam" id="PF13646">
    <property type="entry name" value="HEAT_2"/>
    <property type="match status" value="1"/>
</dbReference>
<gene>
    <name evidence="1" type="ORF">LVJ94_17480</name>
</gene>
<dbReference type="RefSeq" id="WP_394838685.1">
    <property type="nucleotide sequence ID" value="NZ_CP089929.1"/>
</dbReference>